<dbReference type="EMBL" id="CP007456">
    <property type="protein sequence ID" value="AIZ15494.1"/>
    <property type="molecule type" value="Genomic_DNA"/>
</dbReference>
<dbReference type="KEGG" id="bka:AH68_08450"/>
<evidence type="ECO:0000313" key="1">
    <source>
        <dbReference type="EMBL" id="AIZ15494.1"/>
    </source>
</evidence>
<dbReference type="OrthoDB" id="4124583at2"/>
<evidence type="ECO:0000313" key="2">
    <source>
        <dbReference type="Proteomes" id="UP000030625"/>
    </source>
</evidence>
<reference evidence="1 2" key="1">
    <citation type="journal article" date="2015" name="Genome Announc.">
        <title>Complete and Assembled Genome Sequence of Bifidobacterium kashiwanohense PV20-2, Isolated from the Feces of an Anemic Kenyan Infant.</title>
        <authorList>
            <person name="Vazquez-Gutierrez P."/>
            <person name="Lacroix C."/>
            <person name="Chassard C."/>
            <person name="Klumpp J."/>
            <person name="Jans C."/>
            <person name="Stevens M.J."/>
        </authorList>
    </citation>
    <scope>NUCLEOTIDE SEQUENCE [LARGE SCALE GENOMIC DNA]</scope>
    <source>
        <strain evidence="1 2">PV20-2</strain>
    </source>
</reference>
<sequence length="406" mass="46041">MINDVSMLKAMLKQYGWSCRPSFNGKATYWSFPHSGSGMENLLITIPEDKSTDDYEFYLEQAYHEIELIYGKNFETFKEEYRSFSSRQFDPLEIREETGVKDGLIPWDKGRRLVLGAEGILNAGARATAVGLRNRKAHYLQTAHAAAESVLSESFMGQTKIGSYIVTMYVPSEHRFSISSKKNSQNQLMDSDYILGRDVTNTIVSSLQSFKSGFHETSGKNASDIDYEFFNELVQDGVSYELLDAISCLLDEKETQITVAQPVKDVPSEKKTYEISVGSYMSEWVDRGKFCLKGEFEPIRVLVAGEVTRLDNSARNPHHLIKMRLVSNASISAISMLSVHLSSEQYQDAIRAHKAKVMFMVKGEIKKKGRIFEMTLPDFVSVTNTPISQIAEEYNERENFQQTSLF</sequence>
<organism evidence="1 2">
    <name type="scientific">Bifidobacterium catenulatum PV20-2</name>
    <dbReference type="NCBI Taxonomy" id="1447716"/>
    <lineage>
        <taxon>Bacteria</taxon>
        <taxon>Bacillati</taxon>
        <taxon>Actinomycetota</taxon>
        <taxon>Actinomycetes</taxon>
        <taxon>Bifidobacteriales</taxon>
        <taxon>Bifidobacteriaceae</taxon>
        <taxon>Bifidobacterium</taxon>
    </lineage>
</organism>
<protein>
    <submittedName>
        <fullName evidence="1">Uncharacterized protein</fullName>
    </submittedName>
</protein>
<dbReference type="HOGENOM" id="CLU_053308_1_0_11"/>
<accession>A0A0A7I9L7</accession>
<gene>
    <name evidence="1" type="ORF">AH68_08450</name>
</gene>
<dbReference type="RefSeq" id="WP_039199176.1">
    <property type="nucleotide sequence ID" value="NZ_CP007456.1"/>
</dbReference>
<name>A0A0A7I9L7_9BIFI</name>
<proteinExistence type="predicted"/>
<dbReference type="Proteomes" id="UP000030625">
    <property type="component" value="Chromosome"/>
</dbReference>
<dbReference type="AlphaFoldDB" id="A0A0A7I9L7"/>